<evidence type="ECO:0000256" key="7">
    <source>
        <dbReference type="ARBA" id="ARBA00022801"/>
    </source>
</evidence>
<evidence type="ECO:0000313" key="15">
    <source>
        <dbReference type="EMBL" id="PKL72429.1"/>
    </source>
</evidence>
<keyword evidence="10 13" id="KW-0233">DNA recombination</keyword>
<keyword evidence="2 13" id="KW-0963">Cytoplasm</keyword>
<evidence type="ECO:0000256" key="3">
    <source>
        <dbReference type="ARBA" id="ARBA00022722"/>
    </source>
</evidence>
<dbReference type="EMBL" id="PGYQ01000005">
    <property type="protein sequence ID" value="PKL72429.1"/>
    <property type="molecule type" value="Genomic_DNA"/>
</dbReference>
<dbReference type="SUPFAM" id="SSF53098">
    <property type="entry name" value="Ribonuclease H-like"/>
    <property type="match status" value="1"/>
</dbReference>
<feature type="binding site" evidence="13">
    <location>
        <position position="141"/>
    </location>
    <ligand>
        <name>Mg(2+)</name>
        <dbReference type="ChEBI" id="CHEBI:18420"/>
        <label>1</label>
    </ligand>
</feature>
<keyword evidence="5 13" id="KW-0255">Endonuclease</keyword>
<evidence type="ECO:0000313" key="16">
    <source>
        <dbReference type="Proteomes" id="UP000233414"/>
    </source>
</evidence>
<gene>
    <name evidence="13" type="primary">ruvC</name>
    <name evidence="15" type="ORF">CVV26_01520</name>
</gene>
<comment type="cofactor">
    <cofactor evidence="13">
        <name>Mg(2+)</name>
        <dbReference type="ChEBI" id="CHEBI:18420"/>
    </cofactor>
    <text evidence="13">Binds 2 Mg(2+) ion per subunit.</text>
</comment>
<evidence type="ECO:0000256" key="11">
    <source>
        <dbReference type="ARBA" id="ARBA00023204"/>
    </source>
</evidence>
<evidence type="ECO:0000256" key="10">
    <source>
        <dbReference type="ARBA" id="ARBA00023172"/>
    </source>
</evidence>
<dbReference type="GO" id="GO:0003677">
    <property type="term" value="F:DNA binding"/>
    <property type="evidence" value="ECO:0007669"/>
    <property type="project" value="UniProtKB-KW"/>
</dbReference>
<feature type="active site" evidence="13">
    <location>
        <position position="68"/>
    </location>
</feature>
<dbReference type="GO" id="GO:0048476">
    <property type="term" value="C:Holliday junction resolvase complex"/>
    <property type="evidence" value="ECO:0007669"/>
    <property type="project" value="UniProtKB-UniRule"/>
</dbReference>
<feature type="binding site" evidence="13">
    <location>
        <position position="7"/>
    </location>
    <ligand>
        <name>Mg(2+)</name>
        <dbReference type="ChEBI" id="CHEBI:18420"/>
        <label>1</label>
    </ligand>
</feature>
<evidence type="ECO:0000256" key="9">
    <source>
        <dbReference type="ARBA" id="ARBA00023125"/>
    </source>
</evidence>
<sequence length="159" mass="17728">MIILGIDPGLAITGYGIINEDKKLEIKLITYGCINTNSKLSTIERLEKIHLELKKIVKKYKPDKIAVEELFFAKNVKTALKVGEARGVILLTIRQKKVPFFEFTPLQVKQAVASYGRASKQQVQKMVKAILNLEKVPKSDDAADALAIAITCAQTKVRF</sequence>
<dbReference type="PANTHER" id="PTHR30194">
    <property type="entry name" value="CROSSOVER JUNCTION ENDODEOXYRIBONUCLEASE RUVC"/>
    <property type="match status" value="1"/>
</dbReference>
<dbReference type="Gene3D" id="3.30.420.10">
    <property type="entry name" value="Ribonuclease H-like superfamily/Ribonuclease H"/>
    <property type="match status" value="1"/>
</dbReference>
<dbReference type="PRINTS" id="PR00696">
    <property type="entry name" value="RSOLVASERUVC"/>
</dbReference>
<dbReference type="PANTHER" id="PTHR30194:SF3">
    <property type="entry name" value="CROSSOVER JUNCTION ENDODEOXYRIBONUCLEASE RUVC"/>
    <property type="match status" value="1"/>
</dbReference>
<keyword evidence="4 13" id="KW-0479">Metal-binding</keyword>
<feature type="binding site" evidence="13">
    <location>
        <position position="68"/>
    </location>
    <ligand>
        <name>Mg(2+)</name>
        <dbReference type="ChEBI" id="CHEBI:18420"/>
        <label>2</label>
    </ligand>
</feature>
<evidence type="ECO:0000256" key="8">
    <source>
        <dbReference type="ARBA" id="ARBA00022842"/>
    </source>
</evidence>
<keyword evidence="7 13" id="KW-0378">Hydrolase</keyword>
<dbReference type="InterPro" id="IPR012337">
    <property type="entry name" value="RNaseH-like_sf"/>
</dbReference>
<dbReference type="CDD" id="cd16962">
    <property type="entry name" value="RuvC"/>
    <property type="match status" value="1"/>
</dbReference>
<dbReference type="HAMAP" id="MF_00034">
    <property type="entry name" value="RuvC"/>
    <property type="match status" value="1"/>
</dbReference>
<evidence type="ECO:0000256" key="13">
    <source>
        <dbReference type="HAMAP-Rule" id="MF_00034"/>
    </source>
</evidence>
<comment type="caution">
    <text evidence="15">The sequence shown here is derived from an EMBL/GenBank/DDBJ whole genome shotgun (WGS) entry which is preliminary data.</text>
</comment>
<evidence type="ECO:0000256" key="5">
    <source>
        <dbReference type="ARBA" id="ARBA00022759"/>
    </source>
</evidence>
<dbReference type="GO" id="GO:0000287">
    <property type="term" value="F:magnesium ion binding"/>
    <property type="evidence" value="ECO:0007669"/>
    <property type="project" value="UniProtKB-UniRule"/>
</dbReference>
<dbReference type="GO" id="GO:0006310">
    <property type="term" value="P:DNA recombination"/>
    <property type="evidence" value="ECO:0007669"/>
    <property type="project" value="UniProtKB-UniRule"/>
</dbReference>
<organism evidence="15 16">
    <name type="scientific">Candidatus Kuenenbacteria bacterium HGW-Kuenenbacteria-1</name>
    <dbReference type="NCBI Taxonomy" id="2013812"/>
    <lineage>
        <taxon>Bacteria</taxon>
        <taxon>Candidatus Kueneniibacteriota</taxon>
    </lineage>
</organism>
<comment type="function">
    <text evidence="13">The RuvA-RuvB-RuvC complex processes Holliday junction (HJ) DNA during genetic recombination and DNA repair. Endonuclease that resolves HJ intermediates. Cleaves cruciform DNA by making single-stranded nicks across the HJ at symmetrical positions within the homologous arms, yielding a 5'-phosphate and a 3'-hydroxyl group; requires a central core of homology in the junction. The consensus cleavage sequence is 5'-(A/T)TT(C/G)-3'. Cleavage occurs on the 3'-side of the TT dinucleotide at the point of strand exchange. HJ branch migration catalyzed by RuvA-RuvB allows RuvC to scan DNA until it finds its consensus sequence, where it cleaves and resolves the cruciform DNA.</text>
</comment>
<reference evidence="15 16" key="1">
    <citation type="journal article" date="2017" name="ISME J.">
        <title>Potential for microbial H2 and metal transformations associated with novel bacteria and archaea in deep terrestrial subsurface sediments.</title>
        <authorList>
            <person name="Hernsdorf A.W."/>
            <person name="Amano Y."/>
            <person name="Miyakawa K."/>
            <person name="Ise K."/>
            <person name="Suzuki Y."/>
            <person name="Anantharaman K."/>
            <person name="Probst A."/>
            <person name="Burstein D."/>
            <person name="Thomas B.C."/>
            <person name="Banfield J.F."/>
        </authorList>
    </citation>
    <scope>NUCLEOTIDE SEQUENCE [LARGE SCALE GENOMIC DNA]</scope>
    <source>
        <strain evidence="15">HGW-Kuenenbacteria-1</strain>
    </source>
</reference>
<dbReference type="Pfam" id="PF02075">
    <property type="entry name" value="RuvC"/>
    <property type="match status" value="1"/>
</dbReference>
<comment type="catalytic activity">
    <reaction evidence="12 13">
        <text>Endonucleolytic cleavage at a junction such as a reciprocal single-stranded crossover between two homologous DNA duplexes (Holliday junction).</text>
        <dbReference type="EC" id="3.1.21.10"/>
    </reaction>
</comment>
<accession>A0A2N1UNL3</accession>
<dbReference type="Proteomes" id="UP000233414">
    <property type="component" value="Unassembled WGS sequence"/>
</dbReference>
<dbReference type="InterPro" id="IPR002176">
    <property type="entry name" value="X-over_junc_endoDNase_RuvC"/>
</dbReference>
<comment type="similarity">
    <text evidence="1 13">Belongs to the RuvC family.</text>
</comment>
<feature type="active site" evidence="13">
    <location>
        <position position="141"/>
    </location>
</feature>
<dbReference type="NCBIfam" id="NF000711">
    <property type="entry name" value="PRK00039.2-1"/>
    <property type="match status" value="1"/>
</dbReference>
<dbReference type="EC" id="3.1.21.10" evidence="13 14"/>
<dbReference type="InterPro" id="IPR036397">
    <property type="entry name" value="RNaseH_sf"/>
</dbReference>
<evidence type="ECO:0000256" key="2">
    <source>
        <dbReference type="ARBA" id="ARBA00022490"/>
    </source>
</evidence>
<keyword evidence="8 13" id="KW-0460">Magnesium</keyword>
<keyword evidence="11 13" id="KW-0234">DNA repair</keyword>
<proteinExistence type="inferred from homology"/>
<evidence type="ECO:0000256" key="1">
    <source>
        <dbReference type="ARBA" id="ARBA00009518"/>
    </source>
</evidence>
<evidence type="ECO:0000256" key="6">
    <source>
        <dbReference type="ARBA" id="ARBA00022763"/>
    </source>
</evidence>
<keyword evidence="3 13" id="KW-0540">Nuclease</keyword>
<keyword evidence="6 13" id="KW-0227">DNA damage</keyword>
<dbReference type="GO" id="GO:0008821">
    <property type="term" value="F:crossover junction DNA endonuclease activity"/>
    <property type="evidence" value="ECO:0007669"/>
    <property type="project" value="UniProtKB-UniRule"/>
</dbReference>
<feature type="active site" evidence="13">
    <location>
        <position position="7"/>
    </location>
</feature>
<dbReference type="AlphaFoldDB" id="A0A2N1UNL3"/>
<name>A0A2N1UNL3_9BACT</name>
<evidence type="ECO:0000256" key="14">
    <source>
        <dbReference type="NCBIfam" id="TIGR00228"/>
    </source>
</evidence>
<evidence type="ECO:0000256" key="4">
    <source>
        <dbReference type="ARBA" id="ARBA00022723"/>
    </source>
</evidence>
<dbReference type="NCBIfam" id="TIGR00228">
    <property type="entry name" value="ruvC"/>
    <property type="match status" value="1"/>
</dbReference>
<comment type="subunit">
    <text evidence="13">Homodimer which binds Holliday junction (HJ) DNA. The HJ becomes 2-fold symmetrical on binding to RuvC with unstacked arms; it has a different conformation from HJ DNA in complex with RuvA. In the full resolvosome a probable DNA-RuvA(4)-RuvB(12)-RuvC(2) complex forms which resolves the HJ.</text>
</comment>
<comment type="subcellular location">
    <subcellularLocation>
        <location evidence="13">Cytoplasm</location>
    </subcellularLocation>
</comment>
<protein>
    <recommendedName>
        <fullName evidence="13 14">Crossover junction endodeoxyribonuclease RuvC</fullName>
        <ecNumber evidence="13 14">3.1.21.10</ecNumber>
    </recommendedName>
    <alternativeName>
        <fullName evidence="13">Holliday junction nuclease RuvC</fullName>
    </alternativeName>
    <alternativeName>
        <fullName evidence="13">Holliday junction resolvase RuvC</fullName>
    </alternativeName>
</protein>
<evidence type="ECO:0000256" key="12">
    <source>
        <dbReference type="ARBA" id="ARBA00029354"/>
    </source>
</evidence>
<dbReference type="GO" id="GO:0006281">
    <property type="term" value="P:DNA repair"/>
    <property type="evidence" value="ECO:0007669"/>
    <property type="project" value="UniProtKB-UniRule"/>
</dbReference>
<dbReference type="FunFam" id="3.30.420.10:FF:000002">
    <property type="entry name" value="Crossover junction endodeoxyribonuclease RuvC"/>
    <property type="match status" value="1"/>
</dbReference>
<keyword evidence="9 13" id="KW-0238">DNA-binding</keyword>
<dbReference type="GO" id="GO:0005737">
    <property type="term" value="C:cytoplasm"/>
    <property type="evidence" value="ECO:0007669"/>
    <property type="project" value="UniProtKB-SubCell"/>
</dbReference>